<evidence type="ECO:0000256" key="1">
    <source>
        <dbReference type="SAM" id="MobiDB-lite"/>
    </source>
</evidence>
<feature type="compositionally biased region" description="Polar residues" evidence="1">
    <location>
        <begin position="129"/>
        <end position="152"/>
    </location>
</feature>
<feature type="compositionally biased region" description="Pro residues" evidence="1">
    <location>
        <begin position="23"/>
        <end position="35"/>
    </location>
</feature>
<sequence length="238" mass="25911">MPAPIQLPETAKPKHPNQSEAGPAPPASPTAPMPRPASHLAPMPSDHPDFRSESSARLRCQPPRTNNCGTFKQPPSVAATSRPKPGNPFLRPPTKGTPPPKKKNHTEGCHTHILANPEPNTKHTETESPKPQTSTQHHTPLTIPSSLLSQNTQREKRGLPLLTSRPSTIPANTYQPQSPHIHSHTPLQRPISTALLHQNLHIRARNIRHTGRLHGSPTKGAQTAQQAQPHPPKQLATL</sequence>
<protein>
    <submittedName>
        <fullName evidence="2">NewinterD</fullName>
    </submittedName>
</protein>
<proteinExistence type="predicted"/>
<reference evidence="2" key="1">
    <citation type="submission" date="2013-11" db="EMBL/GenBank/DDBJ databases">
        <authorList>
            <person name="DIA N."/>
        </authorList>
    </citation>
    <scope>NUCLEOTIDE SEQUENCE</scope>
    <source>
        <strain evidence="2">GB-M1</strain>
    </source>
</reference>
<dbReference type="EMBL" id="HG967528">
    <property type="protein sequence ID" value="CDO41060.1"/>
    <property type="molecule type" value="Genomic_DNA"/>
</dbReference>
<dbReference type="AlphaFoldDB" id="X5LV27"/>
<dbReference type="VEuPathDB" id="MicrosporidiaDB:ECU07_0010"/>
<reference evidence="2" key="2">
    <citation type="submission" date="2014-04" db="EMBL/GenBank/DDBJ databases">
        <title>Subtelomere organization in the genome of the microsporidian Encephalitozoon cuniculi: patterns of repeated sequences and physicochemical signatures.</title>
        <authorList>
            <person name="Dia N."/>
            <person name="Lavie L."/>
            <person name="Faye N."/>
            <person name="Yeramian E."/>
            <person name="Duroure C."/>
            <person name="Metenier G."/>
            <person name="Toguebaye B.S."/>
            <person name="Vivares C.P."/>
            <person name="Niang M.N."/>
            <person name="Mamoun C.B."/>
            <person name="Cornillot E."/>
        </authorList>
    </citation>
    <scope>NUCLEOTIDE SEQUENCE</scope>
    <source>
        <strain evidence="2">GB-M1</strain>
    </source>
</reference>
<evidence type="ECO:0000313" key="2">
    <source>
        <dbReference type="EMBL" id="CDO41060.1"/>
    </source>
</evidence>
<name>X5LV27_ENCCN</name>
<feature type="region of interest" description="Disordered" evidence="1">
    <location>
        <begin position="1"/>
        <end position="154"/>
    </location>
</feature>
<feature type="compositionally biased region" description="Basic and acidic residues" evidence="1">
    <location>
        <begin position="46"/>
        <end position="56"/>
    </location>
</feature>
<feature type="region of interest" description="Disordered" evidence="1">
    <location>
        <begin position="211"/>
        <end position="238"/>
    </location>
</feature>
<organism evidence="2">
    <name type="scientific">Encephalitozoon cuniculi</name>
    <name type="common">Microsporidian parasite</name>
    <dbReference type="NCBI Taxonomy" id="6035"/>
    <lineage>
        <taxon>Eukaryota</taxon>
        <taxon>Fungi</taxon>
        <taxon>Fungi incertae sedis</taxon>
        <taxon>Microsporidia</taxon>
        <taxon>Unikaryonidae</taxon>
        <taxon>Encephalitozoon</taxon>
    </lineage>
</organism>
<gene>
    <name evidence="2" type="primary">interD</name>
</gene>
<accession>X5LV27</accession>